<dbReference type="Proteomes" id="UP001175226">
    <property type="component" value="Unassembled WGS sequence"/>
</dbReference>
<sequence>MADAVGAASSVTAFIKNILTLINYVKDVYNAPAEISQFLKELKFLGFYLSTVDELISQSTKNGPWLKTLKQLDNNPPDSVFNELMKLLEELDRKLRVTPPQWKTVKKRLLWTLTKTSMEEGLKRIERLKTLVMSAVQVDHITLSHAMIADVKGTVDVVLIGDKAERVARWLTPSNYAAVQQDKLKERVGHTGEWFLQSPEFKSWKDGSTESCVLWCPGGPGVGKTVLASIIVNSPQSPIYADTPAQKKTLVLSIFSDYQSANAQTVENVLRSLLKQRVQVHGLFDSIAFLYDNNTSLFLDDLTEVLVQELKNFNCVYVILDALDEFPENDGGQEKLINALRTLGSNTRLLVMSTDLPAIASLSRTDTRLDIRAADEDIKTYIMRKLSSGRLTRHIKGRDHMRREILSGVTAKADGMCVNHAVARVAPIDNTITLDSCHY</sequence>
<evidence type="ECO:0000313" key="3">
    <source>
        <dbReference type="EMBL" id="KAK0430769.1"/>
    </source>
</evidence>
<comment type="caution">
    <text evidence="3">The sequence shown here is derived from an EMBL/GenBank/DDBJ whole genome shotgun (WGS) entry which is preliminary data.</text>
</comment>
<dbReference type="EMBL" id="JAUEPT010000134">
    <property type="protein sequence ID" value="KAK0430769.1"/>
    <property type="molecule type" value="Genomic_DNA"/>
</dbReference>
<evidence type="ECO:0000313" key="4">
    <source>
        <dbReference type="Proteomes" id="UP001175226"/>
    </source>
</evidence>
<name>A0AA39IW02_9AGAR</name>
<keyword evidence="1" id="KW-0677">Repeat</keyword>
<evidence type="ECO:0000259" key="2">
    <source>
        <dbReference type="Pfam" id="PF24883"/>
    </source>
</evidence>
<dbReference type="InterPro" id="IPR027417">
    <property type="entry name" value="P-loop_NTPase"/>
</dbReference>
<gene>
    <name evidence="3" type="ORF">EV421DRAFT_241780</name>
</gene>
<dbReference type="PANTHER" id="PTHR10039:SF16">
    <property type="entry name" value="GPI INOSITOL-DEACYLASE"/>
    <property type="match status" value="1"/>
</dbReference>
<protein>
    <recommendedName>
        <fullName evidence="2">Nephrocystin 3-like N-terminal domain-containing protein</fullName>
    </recommendedName>
</protein>
<dbReference type="InterPro" id="IPR056884">
    <property type="entry name" value="NPHP3-like_N"/>
</dbReference>
<keyword evidence="4" id="KW-1185">Reference proteome</keyword>
<dbReference type="SUPFAM" id="SSF52540">
    <property type="entry name" value="P-loop containing nucleoside triphosphate hydrolases"/>
    <property type="match status" value="1"/>
</dbReference>
<dbReference type="Pfam" id="PF24883">
    <property type="entry name" value="NPHP3_N"/>
    <property type="match status" value="1"/>
</dbReference>
<dbReference type="PANTHER" id="PTHR10039">
    <property type="entry name" value="AMELOGENIN"/>
    <property type="match status" value="1"/>
</dbReference>
<organism evidence="3 4">
    <name type="scientific">Armillaria borealis</name>
    <dbReference type="NCBI Taxonomy" id="47425"/>
    <lineage>
        <taxon>Eukaryota</taxon>
        <taxon>Fungi</taxon>
        <taxon>Dikarya</taxon>
        <taxon>Basidiomycota</taxon>
        <taxon>Agaricomycotina</taxon>
        <taxon>Agaricomycetes</taxon>
        <taxon>Agaricomycetidae</taxon>
        <taxon>Agaricales</taxon>
        <taxon>Marasmiineae</taxon>
        <taxon>Physalacriaceae</taxon>
        <taxon>Armillaria</taxon>
    </lineage>
</organism>
<dbReference type="AlphaFoldDB" id="A0AA39IW02"/>
<accession>A0AA39IW02</accession>
<proteinExistence type="predicted"/>
<feature type="domain" description="Nephrocystin 3-like N-terminal" evidence="2">
    <location>
        <begin position="191"/>
        <end position="353"/>
    </location>
</feature>
<evidence type="ECO:0000256" key="1">
    <source>
        <dbReference type="ARBA" id="ARBA00022737"/>
    </source>
</evidence>
<dbReference type="Gene3D" id="3.40.50.300">
    <property type="entry name" value="P-loop containing nucleotide triphosphate hydrolases"/>
    <property type="match status" value="1"/>
</dbReference>
<reference evidence="3" key="1">
    <citation type="submission" date="2023-06" db="EMBL/GenBank/DDBJ databases">
        <authorList>
            <consortium name="Lawrence Berkeley National Laboratory"/>
            <person name="Ahrendt S."/>
            <person name="Sahu N."/>
            <person name="Indic B."/>
            <person name="Wong-Bajracharya J."/>
            <person name="Merenyi Z."/>
            <person name="Ke H.-M."/>
            <person name="Monk M."/>
            <person name="Kocsube S."/>
            <person name="Drula E."/>
            <person name="Lipzen A."/>
            <person name="Balint B."/>
            <person name="Henrissat B."/>
            <person name="Andreopoulos B."/>
            <person name="Martin F.M."/>
            <person name="Harder C.B."/>
            <person name="Rigling D."/>
            <person name="Ford K.L."/>
            <person name="Foster G.D."/>
            <person name="Pangilinan J."/>
            <person name="Papanicolaou A."/>
            <person name="Barry K."/>
            <person name="LaButti K."/>
            <person name="Viragh M."/>
            <person name="Koriabine M."/>
            <person name="Yan M."/>
            <person name="Riley R."/>
            <person name="Champramary S."/>
            <person name="Plett K.L."/>
            <person name="Tsai I.J."/>
            <person name="Slot J."/>
            <person name="Sipos G."/>
            <person name="Plett J."/>
            <person name="Nagy L.G."/>
            <person name="Grigoriev I.V."/>
        </authorList>
    </citation>
    <scope>NUCLEOTIDE SEQUENCE</scope>
    <source>
        <strain evidence="3">FPL87.14</strain>
    </source>
</reference>